<keyword evidence="2" id="KW-1185">Reference proteome</keyword>
<name>A0AAD9MVP3_9ANNE</name>
<protein>
    <submittedName>
        <fullName evidence="1">Uncharacterized protein</fullName>
    </submittedName>
</protein>
<dbReference type="AlphaFoldDB" id="A0AAD9MVP3"/>
<organism evidence="1 2">
    <name type="scientific">Paralvinella palmiformis</name>
    <dbReference type="NCBI Taxonomy" id="53620"/>
    <lineage>
        <taxon>Eukaryota</taxon>
        <taxon>Metazoa</taxon>
        <taxon>Spiralia</taxon>
        <taxon>Lophotrochozoa</taxon>
        <taxon>Annelida</taxon>
        <taxon>Polychaeta</taxon>
        <taxon>Sedentaria</taxon>
        <taxon>Canalipalpata</taxon>
        <taxon>Terebellida</taxon>
        <taxon>Terebelliformia</taxon>
        <taxon>Alvinellidae</taxon>
        <taxon>Paralvinella</taxon>
    </lineage>
</organism>
<proteinExistence type="predicted"/>
<evidence type="ECO:0000313" key="2">
    <source>
        <dbReference type="Proteomes" id="UP001208570"/>
    </source>
</evidence>
<evidence type="ECO:0000313" key="1">
    <source>
        <dbReference type="EMBL" id="KAK2144714.1"/>
    </source>
</evidence>
<comment type="caution">
    <text evidence="1">The sequence shown here is derived from an EMBL/GenBank/DDBJ whole genome shotgun (WGS) entry which is preliminary data.</text>
</comment>
<dbReference type="Proteomes" id="UP001208570">
    <property type="component" value="Unassembled WGS sequence"/>
</dbReference>
<dbReference type="EMBL" id="JAODUP010000736">
    <property type="protein sequence ID" value="KAK2144714.1"/>
    <property type="molecule type" value="Genomic_DNA"/>
</dbReference>
<sequence length="130" mass="15685">MACLLQEDIERCSYRYNWMCDELRRCHDSIRLFRLQPLTRALKRIKALLKKIIVAYVQVKMLRNRIQTIDSRIQRRIEARSCSATFQILNEFEVHKGVLKMYVIYTATNLYQVQVTLEKCQKRLMKVMRP</sequence>
<gene>
    <name evidence="1" type="ORF">LSH36_736g00005</name>
</gene>
<reference evidence="1" key="1">
    <citation type="journal article" date="2023" name="Mol. Biol. Evol.">
        <title>Third-Generation Sequencing Reveals the Adaptive Role of the Epigenome in Three Deep-Sea Polychaetes.</title>
        <authorList>
            <person name="Perez M."/>
            <person name="Aroh O."/>
            <person name="Sun Y."/>
            <person name="Lan Y."/>
            <person name="Juniper S.K."/>
            <person name="Young C.R."/>
            <person name="Angers B."/>
            <person name="Qian P.Y."/>
        </authorList>
    </citation>
    <scope>NUCLEOTIDE SEQUENCE</scope>
    <source>
        <strain evidence="1">P08H-3</strain>
    </source>
</reference>
<accession>A0AAD9MVP3</accession>